<evidence type="ECO:0000256" key="5">
    <source>
        <dbReference type="ARBA" id="ARBA00022573"/>
    </source>
</evidence>
<dbReference type="InterPro" id="IPR023195">
    <property type="entry name" value="Nict_dMeBzImd_PRibTrfase_N"/>
</dbReference>
<dbReference type="NCBIfam" id="NF000996">
    <property type="entry name" value="PRK00105.1"/>
    <property type="match status" value="1"/>
</dbReference>
<keyword evidence="6 10" id="KW-0328">Glycosyltransferase</keyword>
<comment type="function">
    <text evidence="10">Catalyzes the synthesis of alpha-ribazole-5'-phosphate from nicotinate mononucleotide (NAMN) and 5,6-dimethylbenzimidazole (DMB).</text>
</comment>
<comment type="similarity">
    <text evidence="2 10">Belongs to the CobT family.</text>
</comment>
<evidence type="ECO:0000313" key="12">
    <source>
        <dbReference type="Proteomes" id="UP000502260"/>
    </source>
</evidence>
<comment type="pathway">
    <text evidence="1 10">Nucleoside biosynthesis; alpha-ribazole biosynthesis; alpha-ribazole from 5,6-dimethylbenzimidazole: step 1/2.</text>
</comment>
<dbReference type="AlphaFoldDB" id="A0A6F8VFD7"/>
<evidence type="ECO:0000256" key="1">
    <source>
        <dbReference type="ARBA" id="ARBA00005049"/>
    </source>
</evidence>
<dbReference type="NCBIfam" id="TIGR03160">
    <property type="entry name" value="cobT_DBIPRT"/>
    <property type="match status" value="1"/>
</dbReference>
<dbReference type="HAMAP" id="MF_00230">
    <property type="entry name" value="CobT"/>
    <property type="match status" value="1"/>
</dbReference>
<dbReference type="Gene3D" id="3.40.50.10210">
    <property type="match status" value="1"/>
</dbReference>
<dbReference type="KEGG" id="slac:SKTS_29460"/>
<keyword evidence="7 10" id="KW-0808">Transferase</keyword>
<keyword evidence="5 10" id="KW-0169">Cobalamin biosynthesis</keyword>
<evidence type="ECO:0000256" key="2">
    <source>
        <dbReference type="ARBA" id="ARBA00007110"/>
    </source>
</evidence>
<evidence type="ECO:0000256" key="3">
    <source>
        <dbReference type="ARBA" id="ARBA00011991"/>
    </source>
</evidence>
<dbReference type="InterPro" id="IPR036087">
    <property type="entry name" value="Nict_dMeBzImd_PRibTrfase_sf"/>
</dbReference>
<dbReference type="EC" id="2.4.2.21" evidence="3 10"/>
<dbReference type="GO" id="GO:0009236">
    <property type="term" value="P:cobalamin biosynthetic process"/>
    <property type="evidence" value="ECO:0007669"/>
    <property type="project" value="UniProtKB-UniRule"/>
</dbReference>
<dbReference type="RefSeq" id="WP_173066798.1">
    <property type="nucleotide sequence ID" value="NZ_AP022853.1"/>
</dbReference>
<organism evidence="11 12">
    <name type="scientific">Sulfurimicrobium lacus</name>
    <dbReference type="NCBI Taxonomy" id="2715678"/>
    <lineage>
        <taxon>Bacteria</taxon>
        <taxon>Pseudomonadati</taxon>
        <taxon>Pseudomonadota</taxon>
        <taxon>Betaproteobacteria</taxon>
        <taxon>Nitrosomonadales</taxon>
        <taxon>Sulfuricellaceae</taxon>
        <taxon>Sulfurimicrobium</taxon>
    </lineage>
</organism>
<protein>
    <recommendedName>
        <fullName evidence="4 10">Nicotinate-nucleotide--dimethylbenzimidazole phosphoribosyltransferase</fullName>
        <shortName evidence="10">NN:DBI PRT</shortName>
        <ecNumber evidence="3 10">2.4.2.21</ecNumber>
    </recommendedName>
    <alternativeName>
        <fullName evidence="8 10">N(1)-alpha-phosphoribosyltransferase</fullName>
    </alternativeName>
</protein>
<dbReference type="PANTHER" id="PTHR43463:SF1">
    <property type="entry name" value="NICOTINATE-NUCLEOTIDE--DIMETHYLBENZIMIDAZOLE PHOSPHORIBOSYLTRANSFERASE"/>
    <property type="match status" value="1"/>
</dbReference>
<name>A0A6F8VFD7_9PROT</name>
<reference evidence="12" key="1">
    <citation type="submission" date="2020-03" db="EMBL/GenBank/DDBJ databases">
        <title>Complete genome sequence of sulfur-oxidizing bacterium skT11.</title>
        <authorList>
            <person name="Kanda M."/>
            <person name="Kojima H."/>
            <person name="Fukui M."/>
        </authorList>
    </citation>
    <scope>NUCLEOTIDE SEQUENCE [LARGE SCALE GENOMIC DNA]</scope>
    <source>
        <strain evidence="12">skT11</strain>
    </source>
</reference>
<keyword evidence="12" id="KW-1185">Reference proteome</keyword>
<sequence>MSMQWLETPAQPIDQAMLAAALARQGQLTKPPGSLGCLEEIAVRLAAMQGTQQPSLERVRITVFAADHGIADEGVSAFPQAVTGQMIANFAHGGAAISVLARNLGASLEVVDVGSKADSAAMLGVIVNKAGEGTANFRRQPAMSENQLAAALQVGRDAVIQALKDDAQLFIGGEMGIANTSAATAVACALLERSAHDIAGPGTGLDATGVSRKAQIIDDALALHRPALTSPLEILRHVGGFEIAALCGAYIASAQAGLPVLVDGFIASSAALLALRIRPDVADWLFFGHASAEPGYVHLMQALDARPLVNLDMRLGEGSGAAVALPILRLAAALHGQMATFAEAGVSAKRA</sequence>
<evidence type="ECO:0000256" key="4">
    <source>
        <dbReference type="ARBA" id="ARBA00015486"/>
    </source>
</evidence>
<evidence type="ECO:0000313" key="11">
    <source>
        <dbReference type="EMBL" id="BCB28060.1"/>
    </source>
</evidence>
<dbReference type="PANTHER" id="PTHR43463">
    <property type="entry name" value="NICOTINATE-NUCLEOTIDE--DIMETHYLBENZIMIDAZOLE PHOSPHORIBOSYLTRANSFERASE"/>
    <property type="match status" value="1"/>
</dbReference>
<feature type="active site" description="Proton acceptor" evidence="10">
    <location>
        <position position="317"/>
    </location>
</feature>
<dbReference type="Gene3D" id="1.10.1610.10">
    <property type="match status" value="1"/>
</dbReference>
<dbReference type="InterPro" id="IPR003200">
    <property type="entry name" value="Nict_dMeBzImd_PRibTrfase"/>
</dbReference>
<dbReference type="Pfam" id="PF02277">
    <property type="entry name" value="DBI_PRT"/>
    <property type="match status" value="1"/>
</dbReference>
<dbReference type="Proteomes" id="UP000502260">
    <property type="component" value="Chromosome"/>
</dbReference>
<dbReference type="UniPathway" id="UPA00061">
    <property type="reaction ID" value="UER00516"/>
</dbReference>
<dbReference type="EMBL" id="AP022853">
    <property type="protein sequence ID" value="BCB28060.1"/>
    <property type="molecule type" value="Genomic_DNA"/>
</dbReference>
<gene>
    <name evidence="10 11" type="primary">cobT</name>
    <name evidence="11" type="ORF">SKTS_29460</name>
</gene>
<dbReference type="FunFam" id="3.40.50.10210:FF:000001">
    <property type="entry name" value="Nicotinate-nucleotide--dimethylbenzimidazole phosphoribosyltransferase"/>
    <property type="match status" value="1"/>
</dbReference>
<accession>A0A6F8VFD7</accession>
<dbReference type="CDD" id="cd02439">
    <property type="entry name" value="DMB-PRT_CobT"/>
    <property type="match status" value="1"/>
</dbReference>
<evidence type="ECO:0000256" key="6">
    <source>
        <dbReference type="ARBA" id="ARBA00022676"/>
    </source>
</evidence>
<dbReference type="InterPro" id="IPR017846">
    <property type="entry name" value="Nict_dMeBzImd_PRibTrfase_bact"/>
</dbReference>
<evidence type="ECO:0000256" key="8">
    <source>
        <dbReference type="ARBA" id="ARBA00030686"/>
    </source>
</evidence>
<comment type="catalytic activity">
    <reaction evidence="9 10">
        <text>5,6-dimethylbenzimidazole + nicotinate beta-D-ribonucleotide = alpha-ribazole 5'-phosphate + nicotinate + H(+)</text>
        <dbReference type="Rhea" id="RHEA:11196"/>
        <dbReference type="ChEBI" id="CHEBI:15378"/>
        <dbReference type="ChEBI" id="CHEBI:15890"/>
        <dbReference type="ChEBI" id="CHEBI:32544"/>
        <dbReference type="ChEBI" id="CHEBI:57502"/>
        <dbReference type="ChEBI" id="CHEBI:57918"/>
        <dbReference type="EC" id="2.4.2.21"/>
    </reaction>
</comment>
<dbReference type="GO" id="GO:0008939">
    <property type="term" value="F:nicotinate-nucleotide-dimethylbenzimidazole phosphoribosyltransferase activity"/>
    <property type="evidence" value="ECO:0007669"/>
    <property type="project" value="UniProtKB-UniRule"/>
</dbReference>
<dbReference type="SUPFAM" id="SSF52733">
    <property type="entry name" value="Nicotinate mononucleotide:5,6-dimethylbenzimidazole phosphoribosyltransferase (CobT)"/>
    <property type="match status" value="1"/>
</dbReference>
<evidence type="ECO:0000256" key="10">
    <source>
        <dbReference type="HAMAP-Rule" id="MF_00230"/>
    </source>
</evidence>
<evidence type="ECO:0000256" key="7">
    <source>
        <dbReference type="ARBA" id="ARBA00022679"/>
    </source>
</evidence>
<evidence type="ECO:0000256" key="9">
    <source>
        <dbReference type="ARBA" id="ARBA00047340"/>
    </source>
</evidence>
<proteinExistence type="inferred from homology"/>